<dbReference type="EMBL" id="JAHZIJ010000002">
    <property type="protein sequence ID" value="MBW7474225.1"/>
    <property type="molecule type" value="Genomic_DNA"/>
</dbReference>
<accession>A0ABS7D2W0</accession>
<dbReference type="RefSeq" id="WP_219871456.1">
    <property type="nucleotide sequence ID" value="NZ_JAHZIJ010000002.1"/>
</dbReference>
<organism evidence="1 2">
    <name type="scientific">Paenibacillus oenotherae</name>
    <dbReference type="NCBI Taxonomy" id="1435645"/>
    <lineage>
        <taxon>Bacteria</taxon>
        <taxon>Bacillati</taxon>
        <taxon>Bacillota</taxon>
        <taxon>Bacilli</taxon>
        <taxon>Bacillales</taxon>
        <taxon>Paenibacillaceae</taxon>
        <taxon>Paenibacillus</taxon>
    </lineage>
</organism>
<evidence type="ECO:0000313" key="2">
    <source>
        <dbReference type="Proteomes" id="UP000812277"/>
    </source>
</evidence>
<evidence type="ECO:0000313" key="1">
    <source>
        <dbReference type="EMBL" id="MBW7474225.1"/>
    </source>
</evidence>
<reference evidence="1 2" key="1">
    <citation type="submission" date="2021-07" db="EMBL/GenBank/DDBJ databases">
        <title>Paenibacillus radiodurans sp. nov., isolated from the southeastern edge of Tengger Desert.</title>
        <authorList>
            <person name="Zhang G."/>
        </authorList>
    </citation>
    <scope>NUCLEOTIDE SEQUENCE [LARGE SCALE GENOMIC DNA]</scope>
    <source>
        <strain evidence="1 2">DT7-4</strain>
    </source>
</reference>
<protein>
    <submittedName>
        <fullName evidence="1">Uncharacterized protein</fullName>
    </submittedName>
</protein>
<sequence length="99" mass="11238">MPSNREPRPAADRISRILNPDYPLCRDDVVWILEYIKKKVADEAPELLSLSQPRLLRNFQCFAEASMILIKQRGGCGHEADRLRNCLLEAVDGLHPAPD</sequence>
<name>A0ABS7D2W0_9BACL</name>
<keyword evidence="2" id="KW-1185">Reference proteome</keyword>
<gene>
    <name evidence="1" type="ORF">K0T92_05670</name>
</gene>
<proteinExistence type="predicted"/>
<dbReference type="Proteomes" id="UP000812277">
    <property type="component" value="Unassembled WGS sequence"/>
</dbReference>
<comment type="caution">
    <text evidence="1">The sequence shown here is derived from an EMBL/GenBank/DDBJ whole genome shotgun (WGS) entry which is preliminary data.</text>
</comment>